<dbReference type="EMBL" id="KL660397">
    <property type="protein sequence ID" value="KFA66735.1"/>
    <property type="molecule type" value="Genomic_DNA"/>
</dbReference>
<name>A0A084QS00_STAC4</name>
<accession>A0A084QS00</accession>
<dbReference type="OrthoDB" id="5244857at2759"/>
<dbReference type="InParanoid" id="A0A084QS00"/>
<proteinExistence type="predicted"/>
<dbReference type="Proteomes" id="UP000028524">
    <property type="component" value="Unassembled WGS sequence"/>
</dbReference>
<dbReference type="AlphaFoldDB" id="A0A084QS00"/>
<sequence>MDQALINRDDSGYVFLKSTLYSSACPAFRHGLIAIPKAKHFGGCSLINYDVDWAAFQAAILGTGHMFEDLSGQEDALLAEDISAWFTGFGFAHPGFLLSAPTSIRTPTSVSMKKSEQSVANPGQAEGRLGGWVLADAECGRAKRR</sequence>
<dbReference type="HOGENOM" id="CLU_1876772_0_0_1"/>
<organism evidence="1 2">
    <name type="scientific">Stachybotrys chlorohalonatus (strain IBT 40285)</name>
    <dbReference type="NCBI Taxonomy" id="1283841"/>
    <lineage>
        <taxon>Eukaryota</taxon>
        <taxon>Fungi</taxon>
        <taxon>Dikarya</taxon>
        <taxon>Ascomycota</taxon>
        <taxon>Pezizomycotina</taxon>
        <taxon>Sordariomycetes</taxon>
        <taxon>Hypocreomycetidae</taxon>
        <taxon>Hypocreales</taxon>
        <taxon>Stachybotryaceae</taxon>
        <taxon>Stachybotrys</taxon>
    </lineage>
</organism>
<evidence type="ECO:0000313" key="1">
    <source>
        <dbReference type="EMBL" id="KFA66735.1"/>
    </source>
</evidence>
<keyword evidence="2" id="KW-1185">Reference proteome</keyword>
<gene>
    <name evidence="1" type="ORF">S40285_09489</name>
</gene>
<evidence type="ECO:0000313" key="2">
    <source>
        <dbReference type="Proteomes" id="UP000028524"/>
    </source>
</evidence>
<reference evidence="1 2" key="1">
    <citation type="journal article" date="2014" name="BMC Genomics">
        <title>Comparative genome sequencing reveals chemotype-specific gene clusters in the toxigenic black mold Stachybotrys.</title>
        <authorList>
            <person name="Semeiks J."/>
            <person name="Borek D."/>
            <person name="Otwinowski Z."/>
            <person name="Grishin N.V."/>
        </authorList>
    </citation>
    <scope>NUCLEOTIDE SEQUENCE [LARGE SCALE GENOMIC DNA]</scope>
    <source>
        <strain evidence="1 2">IBT 40285</strain>
    </source>
</reference>
<protein>
    <submittedName>
        <fullName evidence="1">Uncharacterized protein</fullName>
    </submittedName>
</protein>